<keyword evidence="7" id="KW-0146">Chitin degradation</keyword>
<dbReference type="SMART" id="SM00636">
    <property type="entry name" value="Glyco_18"/>
    <property type="match status" value="5"/>
</dbReference>
<evidence type="ECO:0000313" key="17">
    <source>
        <dbReference type="Proteomes" id="UP000299102"/>
    </source>
</evidence>
<feature type="compositionally biased region" description="Low complexity" evidence="13">
    <location>
        <begin position="1176"/>
        <end position="1186"/>
    </location>
</feature>
<dbReference type="Gene3D" id="2.170.140.10">
    <property type="entry name" value="Chitin binding domain"/>
    <property type="match status" value="6"/>
</dbReference>
<feature type="region of interest" description="Disordered" evidence="13">
    <location>
        <begin position="1548"/>
        <end position="1592"/>
    </location>
</feature>
<gene>
    <name evidence="16" type="primary">Cht10</name>
    <name evidence="16" type="ORF">EVAR_5468_1</name>
</gene>
<dbReference type="SUPFAM" id="SSF54556">
    <property type="entry name" value="Chitinase insertion domain"/>
    <property type="match status" value="5"/>
</dbReference>
<dbReference type="SMART" id="SM00494">
    <property type="entry name" value="ChtBD2"/>
    <property type="match status" value="7"/>
</dbReference>
<keyword evidence="6 12" id="KW-0378">Hydrolase</keyword>
<sequence length="2996" mass="331775">MGDDPERYLRARRPTPRCLALLTTWCALAGCSPSSQPQASRSAIEAVPSHERLPTPIRASVESIPLRSLRDGSEGRIPLRDAVEKRPELFPEHESVVAKTVQDAESIPTIADASGFKNYYGAATYLNAKKGNRNDERLQQGNANLQEMQQTISAPAGKKMVVCYVESWAAYRAPPLTFTAALVPHACTHLHYAFAAIDPHTYVLTSANEDYDVIKGGYRVATGLKKRMRGLRVLVSVGGAGAEKHFSEMVAEPARRRNFVSSVVPFLTEHGFDGLDLHWTFPGENDETEKDKLTSLLYELREALSPYGLLLSMVLPPLRYQIEDGYDMSAVSGATDYAVLQAWDMTHSTSAQPPRRALQHSTLYYDPGAAARDRRYDNIDFMVKYIIRRGMAAEKLVLGVPLYGRSYTLAADAPPAPGAPVVGWGDEGPYTQTKGMLAYFEICLAEREGRGSGSVDEAGNAYAVFDKQWVSYDTVTTVDEKMKYILRQGLAGAAAWAIDMDDFRGLCGTPFPLLSSMASALNGQSIQSDQSTLKIGACEANSPYLASDEESCAYYHFCSGTINYRLACDEDRLYDPSTGFCGHRDPTKCMPGQSLRISVSDAARLLTQAYEPYYELNSDTQKKGMISSKPMRLVSEVSPDTKKHAANDKLVVCYMTSWAFYRRGDGKFVPEHVDTRLCTHIVYAYASLSPNDLIAKEFDPWADLNNNLYERVTSLQDVKVLLGLGGWTDSAGDKYSRLVSSSSNRAKFIEKLIPFLRMHNFQGLHLDWNYPVCWQSNCKKGAVSDKANFATFVQEIAAALHAADMELGVSISGYKEVIETAYDLSKISRAADFLSAMTYDYHGGWERFTAHHTPLVPQPKDKLPDYSIEYAIKSMISNGADPKKLLLGLSFYGQSYRLADIEALSGIGVPADGPGEPGEFTKQPGMLAYYEICYRVKNLRWTIGRQEKAGPYAYLDNQWVGYDDPQSITEKVKWAMSQGLGGVTAWAIDLDDFNNRCCAEASPLLRAAGRALGRAVPAPPQTACERPPEPVTPAPPTTTTAESDGSITGGNHGGHDHTSTTWSWKPSTTTTATTPTWWPPATTVSTTPSTTTTTTSTTTRRTTTAAPATPLPEGELEGASCEAGEYRSAPGECESYLQCVGGQWRKNRCAPGLHWHSKARRCDWPSFAKCKVSSTTSTTHSTTTSTLAPMTSRPPPTTLMTTRRTTTRRTTTTTTTTTSTTTAKPTVITTPATNTEGAVEGASCNSHEFKPVSGDCGSYLLCDGSVWRLQKCAPGLHWSAAQKHCDWPKYAKCVAQVNKPTVSPMKPTRPTAVRPTRPPSAMTPVPDIATEGEACGGSDSHAPAGSCDSYLQCVGGKWHKQICPPGLHWDKRTNRCDWAEFAMCELKATMQTHTTKRPSYTQMDTPAAEALKPSTPCITGSYHAHSRCDRFYVCVNNMLITQSCAPGLAWRPDRSQCDFPRKSSCNDRRQVTTTDALVDNLVPQPSAPTMMQLTVTCENGEYSVYPGDCSRYRNCLFGKYQDFSCSPGLHWNQNKQICDWPSNAHCTEDSNTVPPKTEPEPSVPDLPQTSVDDPFPAQQPAPTPPSVKPTIEVPTTSTFPTVDAKPEVQNSHYKLVCYYTNWSWYRPGIGKYEPEDIDPSLCTHVVYGFAVLGQDGLITAHDSWADYDNYFYERVVAYKKYGIKVSLALGGWNDSAGDKYSKLVNDPSARDKFVYHAVEFLEKYGFEGLDLDWEYPKCWQVDCSKGPDSDKDGFSALIRELSAVFKPRGLLLSSAVSPNKMVIDAGYDVPVLAEHLDWIAVMTYDYHGQWDKKTGHVAPLYYHPEDDNTYFNANYTMHYWMEKGAPPSKLVMGIPLYGQTFTTGTQWDTPSDLLFKNKGMGLNVPAISGGEAGEFTRAKGFLAYYEICDRLRNRGWTVVKDPLERMGPYAFKGDQWVSFDDVDIIKKKVQFIKSLNLAGGMVWALDLDDFRNRCGQGNHPLLNTIKNGLSESHTNELYIESQPATQSPTTEDSNDIEVTPPHNKRPPRPPQVLTTKVPPASHIETTTMSSYEEPNAIEADDRNKYKVVCYYTNWSWYRPGPGKFTPRDIDPSLCTHVVYAFAVLDSDKLMMKPHDSWLDVENKFYEKVVALKSHGLKVLLGLGGWNDSAGSKYSRLVNSVTARRTFVLHALDFIEQYGFDGLDLDWEYPKCWQVECEKGPASDKEGFASLVRELRDVFKPRGYLLTAAVSPSKRVIDAGYDVPVLSENLDWIAVMTYDYHGQWDKKTGHVAPMYVCDDDEDQTFNANFTIHYWIEKGAARRKLVMGVPMYGQSFSLIENSGNGLSAPAYGGGEAGDETRARGFLAFYEICERIRARNWRVERDPGGHIGPYAWHGDQWVSFDDDIMARHKAGYVRAMGLGGGMVWALDLDDFTGRYCGCGKSPLLANINHILRGHEAPPPCLLEDETNALADGCAKIGRSAVTCGVRGLSPRFVWYRRSRWRRGIVFNLKSTSKHCVPISNEVTTPASSTAVTSIATTTASPEESSHHHHHQQAETDGATHHHHHQQEETDGPPTSQDAACYGSAFRADPVDCSKYYLCNNRRYVQLSCPSPLQWNGNHCDWPSKSQCKNKSLIRYSQKEERFQPMVVCYFTNWAFYRPGKGKYSPEEVDGSLCTHIIYAWAVLDNRTNSLVPGNPTLDIENDFFGKLTELRIKGVKVLLGAGGIKDSESSKWSIMASDHNSRKSFVVSVLKMLKRWNFDGLHLSWQYPVCKQAPCSSTVAADRDNLSALLLDLSKPLRSEGLGLSIAVSPSVEIAAIAYDTRVLRATLDWVSIAANDYYINNKGRVSHVAPIVSQDDPDSDSIIASVGYWLDALPPHLVVIELPAYGRSYSLRNPVESALGTLSVPGSPGPYTNISGFLAYYEICDLVSSKDWRVTETMQGSYAENGTEWVSYLSPEDLQRAVGAAARAGVRGAALYSLDLDDWRGACECGPYPLLKALRKSLFDPDASISKCSQ</sequence>
<dbReference type="SUPFAM" id="SSF51445">
    <property type="entry name" value="(Trans)glycosidases"/>
    <property type="match status" value="5"/>
</dbReference>
<dbReference type="GO" id="GO:0006032">
    <property type="term" value="P:chitin catabolic process"/>
    <property type="evidence" value="ECO:0007669"/>
    <property type="project" value="UniProtKB-KW"/>
</dbReference>
<dbReference type="FunFam" id="3.10.50.10:FF:000001">
    <property type="entry name" value="Chitinase 3-like 1"/>
    <property type="match status" value="3"/>
</dbReference>
<keyword evidence="9" id="KW-0119">Carbohydrate metabolism</keyword>
<evidence type="ECO:0000256" key="12">
    <source>
        <dbReference type="RuleBase" id="RU000489"/>
    </source>
</evidence>
<dbReference type="InterPro" id="IPR001579">
    <property type="entry name" value="Glyco_hydro_18_chit_AS"/>
</dbReference>
<feature type="region of interest" description="Disordered" evidence="13">
    <location>
        <begin position="2002"/>
        <end position="2036"/>
    </location>
</feature>
<feature type="compositionally biased region" description="Low complexity" evidence="13">
    <location>
        <begin position="1198"/>
        <end position="1222"/>
    </location>
</feature>
<protein>
    <recommendedName>
        <fullName evidence="3">chitinase</fullName>
        <ecNumber evidence="3">3.2.1.14</ecNumber>
    </recommendedName>
</protein>
<dbReference type="GO" id="GO:0008061">
    <property type="term" value="F:chitin binding"/>
    <property type="evidence" value="ECO:0007669"/>
    <property type="project" value="UniProtKB-KW"/>
</dbReference>
<dbReference type="Gene3D" id="3.10.50.10">
    <property type="match status" value="5"/>
</dbReference>
<keyword evidence="11" id="KW-0624">Polysaccharide degradation</keyword>
<feature type="domain" description="GH18" evidence="15">
    <location>
        <begin position="2625"/>
        <end position="2987"/>
    </location>
</feature>
<feature type="domain" description="GH18" evidence="15">
    <location>
        <begin position="1613"/>
        <end position="1992"/>
    </location>
</feature>
<comment type="similarity">
    <text evidence="2">Belongs to the glycosyl hydrolase 18 family. Chitinase class II subfamily.</text>
</comment>
<dbReference type="CDD" id="cd02872">
    <property type="entry name" value="GH18_chitolectin_chitotriosidase"/>
    <property type="match status" value="2"/>
</dbReference>
<dbReference type="EMBL" id="BGZK01000043">
    <property type="protein sequence ID" value="GBP10890.1"/>
    <property type="molecule type" value="Genomic_DNA"/>
</dbReference>
<feature type="domain" description="Chitin-binding type-2" evidence="14">
    <location>
        <begin position="1414"/>
        <end position="1467"/>
    </location>
</feature>
<dbReference type="GO" id="GO:0000272">
    <property type="term" value="P:polysaccharide catabolic process"/>
    <property type="evidence" value="ECO:0007669"/>
    <property type="project" value="UniProtKB-KW"/>
</dbReference>
<evidence type="ECO:0000256" key="11">
    <source>
        <dbReference type="ARBA" id="ARBA00023326"/>
    </source>
</evidence>
<keyword evidence="8" id="KW-1015">Disulfide bond</keyword>
<evidence type="ECO:0000256" key="2">
    <source>
        <dbReference type="ARBA" id="ARBA00009121"/>
    </source>
</evidence>
<keyword evidence="17" id="KW-1185">Reference proteome</keyword>
<feature type="domain" description="Chitin-binding type-2" evidence="14">
    <location>
        <begin position="1241"/>
        <end position="1295"/>
    </location>
</feature>
<keyword evidence="10 12" id="KW-0326">Glycosidase</keyword>
<feature type="compositionally biased region" description="Polar residues" evidence="13">
    <location>
        <begin position="2002"/>
        <end position="2011"/>
    </location>
</feature>
<evidence type="ECO:0000256" key="13">
    <source>
        <dbReference type="SAM" id="MobiDB-lite"/>
    </source>
</evidence>
<dbReference type="InterPro" id="IPR017853">
    <property type="entry name" value="GH"/>
</dbReference>
<comment type="caution">
    <text evidence="16">The sequence shown here is derived from an EMBL/GenBank/DDBJ whole genome shotgun (WGS) entry which is preliminary data.</text>
</comment>
<dbReference type="PANTHER" id="PTHR11177:SF359">
    <property type="entry name" value="CHITINASE 10-RELATED"/>
    <property type="match status" value="1"/>
</dbReference>
<organism evidence="16 17">
    <name type="scientific">Eumeta variegata</name>
    <name type="common">Bagworm moth</name>
    <name type="synonym">Eumeta japonica</name>
    <dbReference type="NCBI Taxonomy" id="151549"/>
    <lineage>
        <taxon>Eukaryota</taxon>
        <taxon>Metazoa</taxon>
        <taxon>Ecdysozoa</taxon>
        <taxon>Arthropoda</taxon>
        <taxon>Hexapoda</taxon>
        <taxon>Insecta</taxon>
        <taxon>Pterygota</taxon>
        <taxon>Neoptera</taxon>
        <taxon>Endopterygota</taxon>
        <taxon>Lepidoptera</taxon>
        <taxon>Glossata</taxon>
        <taxon>Ditrysia</taxon>
        <taxon>Tineoidea</taxon>
        <taxon>Psychidae</taxon>
        <taxon>Oiketicinae</taxon>
        <taxon>Eumeta</taxon>
    </lineage>
</organism>
<feature type="domain" description="Chitin-binding type-2" evidence="14">
    <location>
        <begin position="535"/>
        <end position="591"/>
    </location>
</feature>
<dbReference type="PANTHER" id="PTHR11177">
    <property type="entry name" value="CHITINASE"/>
    <property type="match status" value="1"/>
</dbReference>
<keyword evidence="5" id="KW-0732">Signal</keyword>
<dbReference type="InterPro" id="IPR001223">
    <property type="entry name" value="Glyco_hydro18_cat"/>
</dbReference>
<evidence type="ECO:0000256" key="7">
    <source>
        <dbReference type="ARBA" id="ARBA00023024"/>
    </source>
</evidence>
<dbReference type="Proteomes" id="UP000299102">
    <property type="component" value="Unassembled WGS sequence"/>
</dbReference>
<accession>A0A4C1TBC7</accession>
<feature type="domain" description="GH18" evidence="15">
    <location>
        <begin position="2065"/>
        <end position="2435"/>
    </location>
</feature>
<feature type="domain" description="GH18" evidence="15">
    <location>
        <begin position="159"/>
        <end position="524"/>
    </location>
</feature>
<dbReference type="InterPro" id="IPR029070">
    <property type="entry name" value="Chitinase_insertion_sf"/>
</dbReference>
<feature type="domain" description="GH18" evidence="15">
    <location>
        <begin position="649"/>
        <end position="1015"/>
    </location>
</feature>
<feature type="domain" description="Chitin-binding type-2" evidence="14">
    <location>
        <begin position="1118"/>
        <end position="1172"/>
    </location>
</feature>
<feature type="compositionally biased region" description="Low complexity" evidence="13">
    <location>
        <begin position="2507"/>
        <end position="2523"/>
    </location>
</feature>
<dbReference type="InterPro" id="IPR036508">
    <property type="entry name" value="Chitin-bd_dom_sf"/>
</dbReference>
<dbReference type="InterPro" id="IPR002557">
    <property type="entry name" value="Chitin-bd_dom"/>
</dbReference>
<reference evidence="16 17" key="1">
    <citation type="journal article" date="2019" name="Commun. Biol.">
        <title>The bagworm genome reveals a unique fibroin gene that provides high tensile strength.</title>
        <authorList>
            <person name="Kono N."/>
            <person name="Nakamura H."/>
            <person name="Ohtoshi R."/>
            <person name="Tomita M."/>
            <person name="Numata K."/>
            <person name="Arakawa K."/>
        </authorList>
    </citation>
    <scope>NUCLEOTIDE SEQUENCE [LARGE SCALE GENOMIC DNA]</scope>
</reference>
<dbReference type="FunFam" id="3.20.20.80:FF:000007">
    <property type="entry name" value="Acidic mammalian chitinase"/>
    <property type="match status" value="3"/>
</dbReference>
<dbReference type="PROSITE" id="PS51257">
    <property type="entry name" value="PROKAR_LIPOPROTEIN"/>
    <property type="match status" value="1"/>
</dbReference>
<evidence type="ECO:0000256" key="6">
    <source>
        <dbReference type="ARBA" id="ARBA00022801"/>
    </source>
</evidence>
<feature type="compositionally biased region" description="Pro residues" evidence="13">
    <location>
        <begin position="1577"/>
        <end position="1587"/>
    </location>
</feature>
<feature type="region of interest" description="Disordered" evidence="13">
    <location>
        <begin position="1016"/>
        <end position="1116"/>
    </location>
</feature>
<dbReference type="STRING" id="151549.A0A4C1TBC7"/>
<evidence type="ECO:0000259" key="14">
    <source>
        <dbReference type="PROSITE" id="PS50940"/>
    </source>
</evidence>
<feature type="region of interest" description="Disordered" evidence="13">
    <location>
        <begin position="1176"/>
        <end position="1222"/>
    </location>
</feature>
<dbReference type="SUPFAM" id="SSF57625">
    <property type="entry name" value="Invertebrate chitin-binding proteins"/>
    <property type="match status" value="7"/>
</dbReference>
<dbReference type="GO" id="GO:0005576">
    <property type="term" value="C:extracellular region"/>
    <property type="evidence" value="ECO:0007669"/>
    <property type="project" value="InterPro"/>
</dbReference>
<evidence type="ECO:0000256" key="5">
    <source>
        <dbReference type="ARBA" id="ARBA00022729"/>
    </source>
</evidence>
<dbReference type="EC" id="3.2.1.14" evidence="3"/>
<dbReference type="GO" id="GO:0008843">
    <property type="term" value="F:endochitinase activity"/>
    <property type="evidence" value="ECO:0007669"/>
    <property type="project" value="UniProtKB-EC"/>
</dbReference>
<dbReference type="InterPro" id="IPR011583">
    <property type="entry name" value="Chitinase_II/V-like_cat"/>
</dbReference>
<dbReference type="Pfam" id="PF00704">
    <property type="entry name" value="Glyco_hydro_18"/>
    <property type="match status" value="5"/>
</dbReference>
<feature type="domain" description="Chitin-binding type-2" evidence="14">
    <location>
        <begin position="1494"/>
        <end position="1548"/>
    </location>
</feature>
<feature type="compositionally biased region" description="Low complexity" evidence="13">
    <location>
        <begin position="1059"/>
        <end position="1108"/>
    </location>
</feature>
<proteinExistence type="inferred from homology"/>
<keyword evidence="4" id="KW-0147">Chitin-binding</keyword>
<dbReference type="PROSITE" id="PS01095">
    <property type="entry name" value="GH18_1"/>
    <property type="match status" value="1"/>
</dbReference>
<dbReference type="Gene3D" id="3.20.20.80">
    <property type="entry name" value="Glycosidases"/>
    <property type="match status" value="5"/>
</dbReference>
<dbReference type="PROSITE" id="PS50940">
    <property type="entry name" value="CHIT_BIND_II"/>
    <property type="match status" value="7"/>
</dbReference>
<feature type="domain" description="Chitin-binding type-2" evidence="14">
    <location>
        <begin position="1332"/>
        <end position="1386"/>
    </location>
</feature>
<evidence type="ECO:0000256" key="1">
    <source>
        <dbReference type="ARBA" id="ARBA00000822"/>
    </source>
</evidence>
<dbReference type="FunFam" id="3.10.50.10:FF:000004">
    <property type="entry name" value="Chitinase 5"/>
    <property type="match status" value="1"/>
</dbReference>
<name>A0A4C1TBC7_EUMVA</name>
<dbReference type="InterPro" id="IPR050314">
    <property type="entry name" value="Glycosyl_Hydrlase_18"/>
</dbReference>
<feature type="domain" description="Chitin-binding type-2" evidence="14">
    <location>
        <begin position="2558"/>
        <end position="2610"/>
    </location>
</feature>
<evidence type="ECO:0000256" key="4">
    <source>
        <dbReference type="ARBA" id="ARBA00022669"/>
    </source>
</evidence>
<feature type="region of interest" description="Disordered" evidence="13">
    <location>
        <begin position="2507"/>
        <end position="2557"/>
    </location>
</feature>
<evidence type="ECO:0000313" key="16">
    <source>
        <dbReference type="EMBL" id="GBP10890.1"/>
    </source>
</evidence>
<evidence type="ECO:0000256" key="10">
    <source>
        <dbReference type="ARBA" id="ARBA00023295"/>
    </source>
</evidence>
<evidence type="ECO:0000256" key="3">
    <source>
        <dbReference type="ARBA" id="ARBA00012729"/>
    </source>
</evidence>
<evidence type="ECO:0000256" key="8">
    <source>
        <dbReference type="ARBA" id="ARBA00023157"/>
    </source>
</evidence>
<comment type="catalytic activity">
    <reaction evidence="1">
        <text>Random endo-hydrolysis of N-acetyl-beta-D-glucosaminide (1-&gt;4)-beta-linkages in chitin and chitodextrins.</text>
        <dbReference type="EC" id="3.2.1.14"/>
    </reaction>
</comment>
<dbReference type="OrthoDB" id="76388at2759"/>
<dbReference type="Pfam" id="PF01607">
    <property type="entry name" value="CBM_14"/>
    <property type="match status" value="6"/>
</dbReference>
<dbReference type="FunFam" id="3.10.50.10:FF:000008">
    <property type="entry name" value="Chitinase 11"/>
    <property type="match status" value="1"/>
</dbReference>
<evidence type="ECO:0000259" key="15">
    <source>
        <dbReference type="PROSITE" id="PS51910"/>
    </source>
</evidence>
<dbReference type="PROSITE" id="PS51910">
    <property type="entry name" value="GH18_2"/>
    <property type="match status" value="5"/>
</dbReference>
<evidence type="ECO:0000256" key="9">
    <source>
        <dbReference type="ARBA" id="ARBA00023277"/>
    </source>
</evidence>